<gene>
    <name evidence="3" type="ORF">CW311_04490</name>
</gene>
<proteinExistence type="predicted"/>
<dbReference type="RefSeq" id="WP_101235774.1">
    <property type="nucleotide sequence ID" value="NZ_PISJ01000005.1"/>
</dbReference>
<dbReference type="Proteomes" id="UP000233553">
    <property type="component" value="Unassembled WGS sequence"/>
</dbReference>
<reference evidence="3 4" key="1">
    <citation type="submission" date="2017-12" db="EMBL/GenBank/DDBJ databases">
        <title>Draft Genome sequences of multiple microbial strains isolated from spacecraft associated surfaces.</title>
        <authorList>
            <person name="Seuylemezian A."/>
            <person name="Vaishampayan P."/>
            <person name="Venkateswaran K."/>
        </authorList>
    </citation>
    <scope>NUCLEOTIDE SEQUENCE [LARGE SCALE GENOMIC DNA]</scope>
    <source>
        <strain evidence="3 4">2P01AA</strain>
    </source>
</reference>
<name>A0A2N0WIF6_9GAMM</name>
<dbReference type="EMBL" id="PISJ01000005">
    <property type="protein sequence ID" value="PKF35553.1"/>
    <property type="molecule type" value="Genomic_DNA"/>
</dbReference>
<dbReference type="InterPro" id="IPR041140">
    <property type="entry name" value="DarA_N"/>
</dbReference>
<accession>A0A2N0WIF6</accession>
<organism evidence="3 4">
    <name type="scientific">Acinetobacter proteolyticus</name>
    <dbReference type="NCBI Taxonomy" id="1776741"/>
    <lineage>
        <taxon>Bacteria</taxon>
        <taxon>Pseudomonadati</taxon>
        <taxon>Pseudomonadota</taxon>
        <taxon>Gammaproteobacteria</taxon>
        <taxon>Moraxellales</taxon>
        <taxon>Moraxellaceae</taxon>
        <taxon>Acinetobacter</taxon>
    </lineage>
</organism>
<keyword evidence="1" id="KW-0175">Coiled coil</keyword>
<feature type="domain" description="Defence against restriction A N-terminal" evidence="2">
    <location>
        <begin position="54"/>
        <end position="175"/>
    </location>
</feature>
<comment type="caution">
    <text evidence="3">The sequence shown here is derived from an EMBL/GenBank/DDBJ whole genome shotgun (WGS) entry which is preliminary data.</text>
</comment>
<evidence type="ECO:0000313" key="3">
    <source>
        <dbReference type="EMBL" id="PKF35553.1"/>
    </source>
</evidence>
<evidence type="ECO:0000256" key="1">
    <source>
        <dbReference type="SAM" id="Coils"/>
    </source>
</evidence>
<evidence type="ECO:0000313" key="4">
    <source>
        <dbReference type="Proteomes" id="UP000233553"/>
    </source>
</evidence>
<dbReference type="Pfam" id="PF18788">
    <property type="entry name" value="DarA_N"/>
    <property type="match status" value="1"/>
</dbReference>
<dbReference type="AlphaFoldDB" id="A0A2N0WIF6"/>
<feature type="coiled-coil region" evidence="1">
    <location>
        <begin position="178"/>
        <end position="219"/>
    </location>
</feature>
<sequence>MTANLFAWDSANNPVGLTLDQLLYRVRSNDRDGLVYDSLTLNEIIADSDGPLAVFDALVTPYSRLERKVSQLKLVMDKSVSDYATISSQVSEPFKQNGSVHVAAVFELTDGQTVSVVFHNPDSTPNKLVASDEMISWKWMLNKKDITIVVAPENGRDLAIREVGRRIMKLAQKNSAAFARMNQKRAEKLENINNLEKECEQLEGKLDGLLQEIKSEQAVIKQRELEEAEKTLPQRVNDVLIAQYGWTVHDVKGLGSAANLVKTFDEKQYRGAWNDNDTHIALMGGTMGLTRLFDIKVTGLQPAEAASQFNEKVNNYIENMRSEQSLTTFQKNAKEIASVLEADGWAVVSVNALGVPEKIKLTIPVGIDSELAEFVLSFEDDYENAVLNGLDTGPAVWYNGSSTNVLAGVRLKLKEFKLSRNPDGPEMYLRNLSNALSMKWVTVENDENLIPTVLRLEPVTDLPDWYENRKKTGFRLAWQPEAESFLLAQHWNGEKTSFEKSGIDAETMAANIESKVTELVGSIRAEFHAQYDSMYEKINKFAESIGKSEIRNKQIVNHLIKSKNFSEGGLMTHAESVERLVNEIDINSIVEVDIDDKTIWYVNDEGTKFGSTFGKWAGKTDILYAQYLINQKKGTTAEPESKYNDDFDPTSPENYKLLSENGDLKLYESQLDSFFSLRLTNVRNALRGLGWVGMRDLSKNGVNFDIEENKHAPFDLHVRLTYTTDNGYYFEDDLSRTPEQIAQAIDDAVPDAEPELISLEDMKNGFVVGLKARGWEVTSTEPLELTGKSIGSGRDLRILWTKENVFNVYADSSKRKILFKFTLDQSAHSIATEIARFLDQVVDALNPSIPDNNTDNDNEDTEINTFLNDVIENPEKHTTDESMERLTKIAEDLGDDETSEHAKLVNKAAVAVQEVAFKQLQNMVNQG</sequence>
<evidence type="ECO:0000259" key="2">
    <source>
        <dbReference type="Pfam" id="PF18788"/>
    </source>
</evidence>
<protein>
    <recommendedName>
        <fullName evidence="2">Defence against restriction A N-terminal domain-containing protein</fullName>
    </recommendedName>
</protein>